<evidence type="ECO:0000313" key="3">
    <source>
        <dbReference type="Proteomes" id="UP001558613"/>
    </source>
</evidence>
<feature type="chain" id="PRO_5045359355" evidence="1">
    <location>
        <begin position="19"/>
        <end position="82"/>
    </location>
</feature>
<dbReference type="EMBL" id="JAYMGO010000003">
    <property type="protein sequence ID" value="KAL1278277.1"/>
    <property type="molecule type" value="Genomic_DNA"/>
</dbReference>
<name>A0ABR3NNG5_9TELE</name>
<keyword evidence="1" id="KW-0732">Signal</keyword>
<organism evidence="2 3">
    <name type="scientific">Cirrhinus molitorella</name>
    <name type="common">mud carp</name>
    <dbReference type="NCBI Taxonomy" id="172907"/>
    <lineage>
        <taxon>Eukaryota</taxon>
        <taxon>Metazoa</taxon>
        <taxon>Chordata</taxon>
        <taxon>Craniata</taxon>
        <taxon>Vertebrata</taxon>
        <taxon>Euteleostomi</taxon>
        <taxon>Actinopterygii</taxon>
        <taxon>Neopterygii</taxon>
        <taxon>Teleostei</taxon>
        <taxon>Ostariophysi</taxon>
        <taxon>Cypriniformes</taxon>
        <taxon>Cyprinidae</taxon>
        <taxon>Labeoninae</taxon>
        <taxon>Labeonini</taxon>
        <taxon>Cirrhinus</taxon>
    </lineage>
</organism>
<keyword evidence="3" id="KW-1185">Reference proteome</keyword>
<dbReference type="Proteomes" id="UP001558613">
    <property type="component" value="Unassembled WGS sequence"/>
</dbReference>
<proteinExistence type="predicted"/>
<protein>
    <submittedName>
        <fullName evidence="2">Uncharacterized protein</fullName>
    </submittedName>
</protein>
<comment type="caution">
    <text evidence="2">The sequence shown here is derived from an EMBL/GenBank/DDBJ whole genome shotgun (WGS) entry which is preliminary data.</text>
</comment>
<gene>
    <name evidence="2" type="ORF">QQF64_024950</name>
</gene>
<reference evidence="2 3" key="1">
    <citation type="submission" date="2023-09" db="EMBL/GenBank/DDBJ databases">
        <authorList>
            <person name="Wang M."/>
        </authorList>
    </citation>
    <scope>NUCLEOTIDE SEQUENCE [LARGE SCALE GENOMIC DNA]</scope>
    <source>
        <strain evidence="2">GT-2023</strain>
        <tissue evidence="2">Liver</tissue>
    </source>
</reference>
<evidence type="ECO:0000256" key="1">
    <source>
        <dbReference type="SAM" id="SignalP"/>
    </source>
</evidence>
<accession>A0ABR3NNG5</accession>
<evidence type="ECO:0000313" key="2">
    <source>
        <dbReference type="EMBL" id="KAL1278277.1"/>
    </source>
</evidence>
<sequence>MISSSLVLLLVAISCIDSYELTQPESLTVRPNATLTINCKVSYSVTNIKIKRSSLFLLISNHDLLISLVVAAAGSCFSCPLC</sequence>
<feature type="signal peptide" evidence="1">
    <location>
        <begin position="1"/>
        <end position="18"/>
    </location>
</feature>